<dbReference type="AlphaFoldDB" id="A0A429Y444"/>
<dbReference type="EMBL" id="QYTV02000002">
    <property type="protein sequence ID" value="RST76194.1"/>
    <property type="molecule type" value="Genomic_DNA"/>
</dbReference>
<dbReference type="Gene3D" id="3.30.70.1740">
    <property type="entry name" value="Bypass-of-forespore C, C-terminal domain"/>
    <property type="match status" value="1"/>
</dbReference>
<feature type="domain" description="Bypass-of-forespore C N-terminal" evidence="2">
    <location>
        <begin position="49"/>
        <end position="97"/>
    </location>
</feature>
<dbReference type="Proteomes" id="UP000287156">
    <property type="component" value="Unassembled WGS sequence"/>
</dbReference>
<sequence>MKAVLPMILLSSSLFISNIDQQSAQIRAEEKEESSYQEPVIQEQPLELTIHLKRVYLDGEASEEVVKEVIFALEDFWAKYESWQLVDMDEDRLLFEKKIDDISPLLKMNGYFGITEDGTLSIFNGKPEESDVIQSFFQIDVDKLESSQHMRLMQGIPVKSKEEYAEVVESMKKYSLKKEAK</sequence>
<dbReference type="Pfam" id="PF08977">
    <property type="entry name" value="BOFC_N"/>
    <property type="match status" value="1"/>
</dbReference>
<dbReference type="InterPro" id="IPR015050">
    <property type="entry name" value="BofC_C"/>
</dbReference>
<evidence type="ECO:0000313" key="3">
    <source>
        <dbReference type="EMBL" id="RST76194.1"/>
    </source>
</evidence>
<evidence type="ECO:0000259" key="2">
    <source>
        <dbReference type="Pfam" id="PF08977"/>
    </source>
</evidence>
<name>A0A429Y444_9BACI</name>
<accession>A0A429Y444</accession>
<protein>
    <submittedName>
        <fullName evidence="3">Regulator</fullName>
    </submittedName>
</protein>
<proteinExistence type="predicted"/>
<dbReference type="OrthoDB" id="2678751at2"/>
<evidence type="ECO:0000313" key="4">
    <source>
        <dbReference type="Proteomes" id="UP000287156"/>
    </source>
</evidence>
<evidence type="ECO:0000259" key="1">
    <source>
        <dbReference type="Pfam" id="PF08955"/>
    </source>
</evidence>
<dbReference type="InterPro" id="IPR038117">
    <property type="entry name" value="BofC_C_sf"/>
</dbReference>
<organism evidence="3 4">
    <name type="scientific">Siminovitchia acidinfaciens</name>
    <dbReference type="NCBI Taxonomy" id="2321395"/>
    <lineage>
        <taxon>Bacteria</taxon>
        <taxon>Bacillati</taxon>
        <taxon>Bacillota</taxon>
        <taxon>Bacilli</taxon>
        <taxon>Bacillales</taxon>
        <taxon>Bacillaceae</taxon>
        <taxon>Siminovitchia</taxon>
    </lineage>
</organism>
<gene>
    <name evidence="3" type="ORF">D4T97_005265</name>
</gene>
<keyword evidence="4" id="KW-1185">Reference proteome</keyword>
<dbReference type="InterPro" id="IPR015071">
    <property type="entry name" value="BOFC_N"/>
</dbReference>
<comment type="caution">
    <text evidence="3">The sequence shown here is derived from an EMBL/GenBank/DDBJ whole genome shotgun (WGS) entry which is preliminary data.</text>
</comment>
<dbReference type="InterPro" id="IPR038118">
    <property type="entry name" value="BOFC_N_sf"/>
</dbReference>
<dbReference type="Gene3D" id="3.10.20.420">
    <property type="entry name" value="Bypass-of-forespore C, N-terminal domain"/>
    <property type="match status" value="1"/>
</dbReference>
<dbReference type="RefSeq" id="WP_126048450.1">
    <property type="nucleotide sequence ID" value="NZ_QYTV02000002.1"/>
</dbReference>
<reference evidence="3" key="1">
    <citation type="submission" date="2018-12" db="EMBL/GenBank/DDBJ databases">
        <authorList>
            <person name="Sun L."/>
            <person name="Chen Z."/>
        </authorList>
    </citation>
    <scope>NUCLEOTIDE SEQUENCE [LARGE SCALE GENOMIC DNA]</scope>
    <source>
        <strain evidence="3">3-2-2</strain>
    </source>
</reference>
<feature type="domain" description="Bypass of forespore C C-terminal" evidence="1">
    <location>
        <begin position="100"/>
        <end position="172"/>
    </location>
</feature>
<dbReference type="Pfam" id="PF08955">
    <property type="entry name" value="BofC_C"/>
    <property type="match status" value="1"/>
</dbReference>